<feature type="non-terminal residue" evidence="1">
    <location>
        <position position="1"/>
    </location>
</feature>
<dbReference type="EMBL" id="UINC01022993">
    <property type="protein sequence ID" value="SVA93777.1"/>
    <property type="molecule type" value="Genomic_DNA"/>
</dbReference>
<dbReference type="AlphaFoldDB" id="A0A381ZY55"/>
<reference evidence="1" key="1">
    <citation type="submission" date="2018-05" db="EMBL/GenBank/DDBJ databases">
        <authorList>
            <person name="Lanie J.A."/>
            <person name="Ng W.-L."/>
            <person name="Kazmierczak K.M."/>
            <person name="Andrzejewski T.M."/>
            <person name="Davidsen T.M."/>
            <person name="Wayne K.J."/>
            <person name="Tettelin H."/>
            <person name="Glass J.I."/>
            <person name="Rusch D."/>
            <person name="Podicherti R."/>
            <person name="Tsui H.-C.T."/>
            <person name="Winkler M.E."/>
        </authorList>
    </citation>
    <scope>NUCLEOTIDE SEQUENCE</scope>
</reference>
<protein>
    <submittedName>
        <fullName evidence="1">Uncharacterized protein</fullName>
    </submittedName>
</protein>
<gene>
    <name evidence="1" type="ORF">METZ01_LOCUS146631</name>
</gene>
<name>A0A381ZY55_9ZZZZ</name>
<sequence length="122" mass="14488">GTGKLHFMPWGADCLFEKYSRLRVDRSSPRSVRLKGLVANKLYQIPAVRKKYAATMKKLMAEHWDEEKLLAETERIEAMVTPHISDYQWRGVRFEAVRDFIRNRRPDVEREINGEDMPLWPR</sequence>
<proteinExistence type="predicted"/>
<accession>A0A381ZY55</accession>
<organism evidence="1">
    <name type="scientific">marine metagenome</name>
    <dbReference type="NCBI Taxonomy" id="408172"/>
    <lineage>
        <taxon>unclassified sequences</taxon>
        <taxon>metagenomes</taxon>
        <taxon>ecological metagenomes</taxon>
    </lineage>
</organism>
<evidence type="ECO:0000313" key="1">
    <source>
        <dbReference type="EMBL" id="SVA93777.1"/>
    </source>
</evidence>